<dbReference type="Proteomes" id="UP000285569">
    <property type="component" value="Unassembled WGS sequence"/>
</dbReference>
<evidence type="ECO:0000313" key="2">
    <source>
        <dbReference type="Proteomes" id="UP000285569"/>
    </source>
</evidence>
<comment type="caution">
    <text evidence="1">The sequence shown here is derived from an EMBL/GenBank/DDBJ whole genome shotgun (WGS) entry which is preliminary data.</text>
</comment>
<reference evidence="2" key="1">
    <citation type="submission" date="2018-05" db="EMBL/GenBank/DDBJ databases">
        <title>Leptospira yasudae sp. nov. and Leptospira stimsonii sp. nov., two pathogenic species of the genus Leptospira isolated from environmental sources.</title>
        <authorList>
            <person name="Casanovas-Massana A."/>
            <person name="Hamond C."/>
            <person name="Santos L.A."/>
            <person name="Hacker K.P."/>
            <person name="Balassiano I."/>
            <person name="Medeiros M.A."/>
            <person name="Reis M.G."/>
            <person name="Ko A.I."/>
            <person name="Wunder E.A."/>
        </authorList>
    </citation>
    <scope>NUCLEOTIDE SEQUENCE [LARGE SCALE GENOMIC DNA]</scope>
    <source>
        <strain evidence="2">B21</strain>
    </source>
</reference>
<gene>
    <name evidence="1" type="ORF">DLM77_08640</name>
</gene>
<accession>A0ABX9M3X8</accession>
<protein>
    <submittedName>
        <fullName evidence="1">Uncharacterized protein</fullName>
    </submittedName>
</protein>
<sequence length="81" mass="9304">MKKPPAPRLVRGALTLPFRKNFESERIRSSRWMAPNVCSSEPLRALPAAGAPKDKILFKSKTESTKNVTLQLTERFWLFLF</sequence>
<name>A0ABX9M3X8_9LEPT</name>
<reference evidence="1 2" key="2">
    <citation type="journal article" date="2020" name="Int. J. Syst. Evol. Microbiol.">
        <title>Leptospira yasudae sp. nov. and Leptospira stimsonii sp. nov., two new species of the pathogenic group isolated from environmental sources.</title>
        <authorList>
            <person name="Casanovas-Massana A."/>
            <person name="Hamond C."/>
            <person name="Santos L.A."/>
            <person name="de Oliveira D."/>
            <person name="Hacker K.P."/>
            <person name="Balassiano I."/>
            <person name="Costa F."/>
            <person name="Medeiros M.A."/>
            <person name="Reis M.G."/>
            <person name="Ko A.I."/>
            <person name="Wunder E.A."/>
        </authorList>
    </citation>
    <scope>NUCLEOTIDE SEQUENCE [LARGE SCALE GENOMIC DNA]</scope>
    <source>
        <strain evidence="1 2">B21</strain>
    </source>
</reference>
<evidence type="ECO:0000313" key="1">
    <source>
        <dbReference type="EMBL" id="RHX79940.1"/>
    </source>
</evidence>
<proteinExistence type="predicted"/>
<keyword evidence="2" id="KW-1185">Reference proteome</keyword>
<organism evidence="1 2">
    <name type="scientific">Leptospira yasudae</name>
    <dbReference type="NCBI Taxonomy" id="2202201"/>
    <lineage>
        <taxon>Bacteria</taxon>
        <taxon>Pseudomonadati</taxon>
        <taxon>Spirochaetota</taxon>
        <taxon>Spirochaetia</taxon>
        <taxon>Leptospirales</taxon>
        <taxon>Leptospiraceae</taxon>
        <taxon>Leptospira</taxon>
    </lineage>
</organism>
<dbReference type="EMBL" id="QHCR01000004">
    <property type="protein sequence ID" value="RHX79940.1"/>
    <property type="molecule type" value="Genomic_DNA"/>
</dbReference>